<protein>
    <submittedName>
        <fullName evidence="1">Uncharacterized protein</fullName>
    </submittedName>
</protein>
<evidence type="ECO:0000313" key="1">
    <source>
        <dbReference type="EMBL" id="KAF6750919.1"/>
    </source>
</evidence>
<dbReference type="Proteomes" id="UP000521943">
    <property type="component" value="Unassembled WGS sequence"/>
</dbReference>
<keyword evidence="2" id="KW-1185">Reference proteome</keyword>
<dbReference type="EMBL" id="JACGCI010000053">
    <property type="protein sequence ID" value="KAF6750919.1"/>
    <property type="molecule type" value="Genomic_DNA"/>
</dbReference>
<name>A0A8H6M2L2_9AGAR</name>
<dbReference type="AlphaFoldDB" id="A0A8H6M2L2"/>
<proteinExistence type="predicted"/>
<organism evidence="1 2">
    <name type="scientific">Ephemerocybe angulata</name>
    <dbReference type="NCBI Taxonomy" id="980116"/>
    <lineage>
        <taxon>Eukaryota</taxon>
        <taxon>Fungi</taxon>
        <taxon>Dikarya</taxon>
        <taxon>Basidiomycota</taxon>
        <taxon>Agaricomycotina</taxon>
        <taxon>Agaricomycetes</taxon>
        <taxon>Agaricomycetidae</taxon>
        <taxon>Agaricales</taxon>
        <taxon>Agaricineae</taxon>
        <taxon>Psathyrellaceae</taxon>
        <taxon>Ephemerocybe</taxon>
    </lineage>
</organism>
<comment type="caution">
    <text evidence="1">The sequence shown here is derived from an EMBL/GenBank/DDBJ whole genome shotgun (WGS) entry which is preliminary data.</text>
</comment>
<accession>A0A8H6M2L2</accession>
<sequence>MRDKFDRAIAVYAAVMHGMLKDITSPEECADLFWMEAPRLGTDFMYSMMVAALAKEIITLLEKDEHPNAPESYAEKMTDQAPSSRLKRRLVINALSTLTHCEDELQVAEKDNFLTGMVDAGLIGEEDIRGEHMLPDTCPVPAWLQRAMTKAKGENIGLWDIQEFYRFLHHLITTLIDKAVPRNEDV</sequence>
<gene>
    <name evidence="1" type="ORF">DFP72DRAFT_851173</name>
</gene>
<reference evidence="1 2" key="1">
    <citation type="submission" date="2020-07" db="EMBL/GenBank/DDBJ databases">
        <title>Comparative genomics of pyrophilous fungi reveals a link between fire events and developmental genes.</title>
        <authorList>
            <consortium name="DOE Joint Genome Institute"/>
            <person name="Steindorff A.S."/>
            <person name="Carver A."/>
            <person name="Calhoun S."/>
            <person name="Stillman K."/>
            <person name="Liu H."/>
            <person name="Lipzen A."/>
            <person name="Pangilinan J."/>
            <person name="Labutti K."/>
            <person name="Bruns T.D."/>
            <person name="Grigoriev I.V."/>
        </authorList>
    </citation>
    <scope>NUCLEOTIDE SEQUENCE [LARGE SCALE GENOMIC DNA]</scope>
    <source>
        <strain evidence="1 2">CBS 144469</strain>
    </source>
</reference>
<evidence type="ECO:0000313" key="2">
    <source>
        <dbReference type="Proteomes" id="UP000521943"/>
    </source>
</evidence>